<dbReference type="RefSeq" id="WP_203728417.1">
    <property type="nucleotide sequence ID" value="NZ_BAAATX010000013.1"/>
</dbReference>
<accession>A0ABQ3YYM1</accession>
<evidence type="ECO:0000256" key="2">
    <source>
        <dbReference type="ARBA" id="ARBA00022801"/>
    </source>
</evidence>
<organism evidence="4 5">
    <name type="scientific">Paractinoplanes durhamensis</name>
    <dbReference type="NCBI Taxonomy" id="113563"/>
    <lineage>
        <taxon>Bacteria</taxon>
        <taxon>Bacillati</taxon>
        <taxon>Actinomycetota</taxon>
        <taxon>Actinomycetes</taxon>
        <taxon>Micromonosporales</taxon>
        <taxon>Micromonosporaceae</taxon>
        <taxon>Paractinoplanes</taxon>
    </lineage>
</organism>
<name>A0ABQ3YYM1_9ACTN</name>
<dbReference type="PROSITE" id="PS51462">
    <property type="entry name" value="NUDIX"/>
    <property type="match status" value="1"/>
</dbReference>
<protein>
    <recommendedName>
        <fullName evidence="3">Nudix hydrolase domain-containing protein</fullName>
    </recommendedName>
</protein>
<evidence type="ECO:0000313" key="5">
    <source>
        <dbReference type="Proteomes" id="UP000637628"/>
    </source>
</evidence>
<comment type="cofactor">
    <cofactor evidence="1">
        <name>Mg(2+)</name>
        <dbReference type="ChEBI" id="CHEBI:18420"/>
    </cofactor>
</comment>
<dbReference type="CDD" id="cd03674">
    <property type="entry name" value="NUDIX_Hydrolase"/>
    <property type="match status" value="1"/>
</dbReference>
<dbReference type="PROSITE" id="PS00893">
    <property type="entry name" value="NUDIX_BOX"/>
    <property type="match status" value="1"/>
</dbReference>
<keyword evidence="2" id="KW-0378">Hydrolase</keyword>
<evidence type="ECO:0000256" key="1">
    <source>
        <dbReference type="ARBA" id="ARBA00001946"/>
    </source>
</evidence>
<dbReference type="PANTHER" id="PTHR43046:SF14">
    <property type="entry name" value="MUTT_NUDIX FAMILY PROTEIN"/>
    <property type="match status" value="1"/>
</dbReference>
<feature type="domain" description="Nudix hydrolase" evidence="3">
    <location>
        <begin position="49"/>
        <end position="180"/>
    </location>
</feature>
<dbReference type="Gene3D" id="3.90.79.10">
    <property type="entry name" value="Nucleoside Triphosphate Pyrophosphohydrolase"/>
    <property type="match status" value="1"/>
</dbReference>
<reference evidence="4 5" key="1">
    <citation type="submission" date="2021-01" db="EMBL/GenBank/DDBJ databases">
        <title>Whole genome shotgun sequence of Actinoplanes durhamensis NBRC 14914.</title>
        <authorList>
            <person name="Komaki H."/>
            <person name="Tamura T."/>
        </authorList>
    </citation>
    <scope>NUCLEOTIDE SEQUENCE [LARGE SCALE GENOMIC DNA]</scope>
    <source>
        <strain evidence="4 5">NBRC 14914</strain>
    </source>
</reference>
<dbReference type="Pfam" id="PF19692">
    <property type="entry name" value="DUF6193"/>
    <property type="match status" value="1"/>
</dbReference>
<dbReference type="Pfam" id="PF00293">
    <property type="entry name" value="NUDIX"/>
    <property type="match status" value="1"/>
</dbReference>
<dbReference type="Proteomes" id="UP000637628">
    <property type="component" value="Unassembled WGS sequence"/>
</dbReference>
<gene>
    <name evidence="4" type="ORF">Adu01nite_40320</name>
</gene>
<dbReference type="SUPFAM" id="SSF55811">
    <property type="entry name" value="Nudix"/>
    <property type="match status" value="1"/>
</dbReference>
<dbReference type="InterPro" id="IPR015797">
    <property type="entry name" value="NUDIX_hydrolase-like_dom_sf"/>
</dbReference>
<keyword evidence="5" id="KW-1185">Reference proteome</keyword>
<sequence length="382" mass="41599">MRESVAVVHDLVSRFAPADELGAEHRASALAWLASTDDVFRRVKPASPPQHLVSYVVPVAADGRILLVDHINAGLWLPPGGHVEVDEDPALTARREIQEELGLGDAGLSRSPTFLTITHTVGQDHGHTDVSLWYVLACTGDEELRPDAGEFNAVRWWTRAELAAADPGRFDPHLFRFLAVLDRDVMFDELNRRTGLERLRAGSDRFGPVAAVLFTPNGHLSVRAGCGGGYEVMILDDRGDPVAAGRTVDLDEIAGTMLDLHQEHSAADLAERHTYLAVSDPDVAIEALWHIITEHGEGSTVPIARAAAANPVLRRVWPWISHGTLNLYDRRDRPSLVKRGLAFHPAVGGFRVRPYGDGEIPAAEPAETAIARAAKIAASWDD</sequence>
<evidence type="ECO:0000259" key="3">
    <source>
        <dbReference type="PROSITE" id="PS51462"/>
    </source>
</evidence>
<comment type="caution">
    <text evidence="4">The sequence shown here is derived from an EMBL/GenBank/DDBJ whole genome shotgun (WGS) entry which is preliminary data.</text>
</comment>
<dbReference type="EMBL" id="BOML01000033">
    <property type="protein sequence ID" value="GIE02682.1"/>
    <property type="molecule type" value="Genomic_DNA"/>
</dbReference>
<dbReference type="InterPro" id="IPR000086">
    <property type="entry name" value="NUDIX_hydrolase_dom"/>
</dbReference>
<dbReference type="InterPro" id="IPR020084">
    <property type="entry name" value="NUDIX_hydrolase_CS"/>
</dbReference>
<proteinExistence type="predicted"/>
<evidence type="ECO:0000313" key="4">
    <source>
        <dbReference type="EMBL" id="GIE02682.1"/>
    </source>
</evidence>
<dbReference type="PANTHER" id="PTHR43046">
    <property type="entry name" value="GDP-MANNOSE MANNOSYL HYDROLASE"/>
    <property type="match status" value="1"/>
</dbReference>
<dbReference type="InterPro" id="IPR045682">
    <property type="entry name" value="DUF6193"/>
</dbReference>